<evidence type="ECO:0000313" key="2">
    <source>
        <dbReference type="EMBL" id="ASS76629.1"/>
    </source>
</evidence>
<name>A0A223D4T2_9BACL</name>
<dbReference type="OrthoDB" id="1357684at2"/>
<organism evidence="2 3">
    <name type="scientific">Tumebacillus algifaecis</name>
    <dbReference type="NCBI Taxonomy" id="1214604"/>
    <lineage>
        <taxon>Bacteria</taxon>
        <taxon>Bacillati</taxon>
        <taxon>Bacillota</taxon>
        <taxon>Bacilli</taxon>
        <taxon>Bacillales</taxon>
        <taxon>Alicyclobacillaceae</taxon>
        <taxon>Tumebacillus</taxon>
    </lineage>
</organism>
<dbReference type="RefSeq" id="WP_094237860.1">
    <property type="nucleotide sequence ID" value="NZ_CP022657.1"/>
</dbReference>
<keyword evidence="3" id="KW-1185">Reference proteome</keyword>
<accession>A0A223D4T2</accession>
<dbReference type="EMBL" id="CP022657">
    <property type="protein sequence ID" value="ASS76629.1"/>
    <property type="molecule type" value="Genomic_DNA"/>
</dbReference>
<dbReference type="Gene3D" id="2.60.40.2360">
    <property type="entry name" value="Intracellular proteinase inhibitor BsuPI"/>
    <property type="match status" value="1"/>
</dbReference>
<dbReference type="InterPro" id="IPR038144">
    <property type="entry name" value="IPI"/>
</dbReference>
<evidence type="ECO:0000259" key="1">
    <source>
        <dbReference type="Pfam" id="PF12690"/>
    </source>
</evidence>
<proteinExistence type="predicted"/>
<gene>
    <name evidence="2" type="ORF">CIG75_17750</name>
</gene>
<feature type="domain" description="Intracellular proteinase inhibitor BsuPI" evidence="1">
    <location>
        <begin position="5"/>
        <end position="102"/>
    </location>
</feature>
<sequence>MLTIRTDKTTYRPHETVLITLLLQNEGAEAREYHFATAQRFDVTAEREGQTLWQWSHDRLFAQMLSTLIIQPGDSRMFKAEWKQTDFNGRQVARGPIKLCGWIVGTEERAETQIELVGRNEPVV</sequence>
<dbReference type="KEGG" id="tab:CIG75_17750"/>
<reference evidence="2 3" key="1">
    <citation type="journal article" date="2015" name="Int. J. Syst. Evol. Microbiol.">
        <title>Tumebacillus algifaecis sp. nov., isolated from decomposing algal scum.</title>
        <authorList>
            <person name="Wu Y.F."/>
            <person name="Zhang B."/>
            <person name="Xing P."/>
            <person name="Wu Q.L."/>
            <person name="Liu S.J."/>
        </authorList>
    </citation>
    <scope>NUCLEOTIDE SEQUENCE [LARGE SCALE GENOMIC DNA]</scope>
    <source>
        <strain evidence="2 3">THMBR28</strain>
    </source>
</reference>
<dbReference type="Proteomes" id="UP000214688">
    <property type="component" value="Chromosome"/>
</dbReference>
<dbReference type="Pfam" id="PF12690">
    <property type="entry name" value="BsuPI"/>
    <property type="match status" value="1"/>
</dbReference>
<dbReference type="InterPro" id="IPR020481">
    <property type="entry name" value="Intracell_prot_inh_BsuPI"/>
</dbReference>
<evidence type="ECO:0000313" key="3">
    <source>
        <dbReference type="Proteomes" id="UP000214688"/>
    </source>
</evidence>
<protein>
    <recommendedName>
        <fullName evidence="1">Intracellular proteinase inhibitor BsuPI domain-containing protein</fullName>
    </recommendedName>
</protein>
<dbReference type="AlphaFoldDB" id="A0A223D4T2"/>